<keyword evidence="2" id="KW-1185">Reference proteome</keyword>
<reference evidence="1" key="1">
    <citation type="submission" date="2023-08" db="EMBL/GenBank/DDBJ databases">
        <title>Functional and genomic diversity of the sorghum phyllosphere microbiome.</title>
        <authorList>
            <person name="Shade A."/>
        </authorList>
    </citation>
    <scope>NUCLEOTIDE SEQUENCE</scope>
    <source>
        <strain evidence="1">SORGH_AS_0885</strain>
    </source>
</reference>
<organism evidence="1 2">
    <name type="scientific">Nocardioides zeae</name>
    <dbReference type="NCBI Taxonomy" id="1457234"/>
    <lineage>
        <taxon>Bacteria</taxon>
        <taxon>Bacillati</taxon>
        <taxon>Actinomycetota</taxon>
        <taxon>Actinomycetes</taxon>
        <taxon>Propionibacteriales</taxon>
        <taxon>Nocardioidaceae</taxon>
        <taxon>Nocardioides</taxon>
    </lineage>
</organism>
<name>A0ACC6IMF1_9ACTN</name>
<gene>
    <name evidence="1" type="ORF">QE364_003555</name>
</gene>
<evidence type="ECO:0000313" key="2">
    <source>
        <dbReference type="Proteomes" id="UP001261666"/>
    </source>
</evidence>
<comment type="caution">
    <text evidence="1">The sequence shown here is derived from an EMBL/GenBank/DDBJ whole genome shotgun (WGS) entry which is preliminary data.</text>
</comment>
<accession>A0ACC6IMF1</accession>
<proteinExistence type="predicted"/>
<evidence type="ECO:0000313" key="1">
    <source>
        <dbReference type="EMBL" id="MDR6211827.1"/>
    </source>
</evidence>
<dbReference type="EMBL" id="JAVIZJ010000012">
    <property type="protein sequence ID" value="MDR6211827.1"/>
    <property type="molecule type" value="Genomic_DNA"/>
</dbReference>
<dbReference type="Proteomes" id="UP001261666">
    <property type="component" value="Unassembled WGS sequence"/>
</dbReference>
<sequence>MRRASRSSAVPPAVVPYARGTGGRARVLHLETRRGMLAAASTVVTVDGAAYPLPWGRSAFELPADRPVALQVSQAWRNGTVGLASVVLPPGPDLALEYRGPSHPAMAGELGLPGTVRSRGTALQATLLGCLGLLLLALAALVLVIVLTAS</sequence>
<protein>
    <submittedName>
        <fullName evidence="1">Uncharacterized protein</fullName>
    </submittedName>
</protein>